<protein>
    <submittedName>
        <fullName evidence="1">Uncharacterized protein</fullName>
    </submittedName>
</protein>
<dbReference type="InterPro" id="IPR046350">
    <property type="entry name" value="Cystatin_sf"/>
</dbReference>
<name>A0AA45C7X1_9BACT</name>
<organism evidence="1 2">
    <name type="scientific">Oceanotoga teriensis</name>
    <dbReference type="NCBI Taxonomy" id="515440"/>
    <lineage>
        <taxon>Bacteria</taxon>
        <taxon>Thermotogati</taxon>
        <taxon>Thermotogota</taxon>
        <taxon>Thermotogae</taxon>
        <taxon>Petrotogales</taxon>
        <taxon>Petrotogaceae</taxon>
        <taxon>Oceanotoga</taxon>
    </lineage>
</organism>
<dbReference type="EMBL" id="QGGI01000004">
    <property type="protein sequence ID" value="PWJ95707.1"/>
    <property type="molecule type" value="Genomic_DNA"/>
</dbReference>
<dbReference type="RefSeq" id="WP_109604237.1">
    <property type="nucleotide sequence ID" value="NZ_JAMHJO010000008.1"/>
</dbReference>
<evidence type="ECO:0000313" key="2">
    <source>
        <dbReference type="Proteomes" id="UP000245921"/>
    </source>
</evidence>
<evidence type="ECO:0000313" key="1">
    <source>
        <dbReference type="EMBL" id="PWJ95707.1"/>
    </source>
</evidence>
<dbReference type="AlphaFoldDB" id="A0AA45C7X1"/>
<dbReference type="SUPFAM" id="SSF54403">
    <property type="entry name" value="Cystatin/monellin"/>
    <property type="match status" value="1"/>
</dbReference>
<sequence length="92" mass="10366">MEDKMIVGGWSEFKTDISDEEMSVFSQSMEHFVGVKYTPIAVATQVVSGMNYCYFCNAKAAYPNSPNEAAMVEIYKPIKGDAHITQIRKYIL</sequence>
<keyword evidence="2" id="KW-1185">Reference proteome</keyword>
<reference evidence="1 2" key="1">
    <citation type="submission" date="2018-05" db="EMBL/GenBank/DDBJ databases">
        <title>Genomic Encyclopedia of Type Strains, Phase IV (KMG-IV): sequencing the most valuable type-strain genomes for metagenomic binning, comparative biology and taxonomic classification.</title>
        <authorList>
            <person name="Goeker M."/>
        </authorList>
    </citation>
    <scope>NUCLEOTIDE SEQUENCE [LARGE SCALE GENOMIC DNA]</scope>
    <source>
        <strain evidence="1 2">DSM 24906</strain>
    </source>
</reference>
<gene>
    <name evidence="1" type="ORF">C7380_104126</name>
</gene>
<comment type="caution">
    <text evidence="1">The sequence shown here is derived from an EMBL/GenBank/DDBJ whole genome shotgun (WGS) entry which is preliminary data.</text>
</comment>
<dbReference type="Gene3D" id="3.10.450.10">
    <property type="match status" value="1"/>
</dbReference>
<accession>A0AA45C7X1</accession>
<dbReference type="Proteomes" id="UP000245921">
    <property type="component" value="Unassembled WGS sequence"/>
</dbReference>
<proteinExistence type="predicted"/>